<gene>
    <name evidence="2" type="ORF">AGRA3207_003893</name>
</gene>
<name>A0ABX8QVQ9_9ACTN</name>
<dbReference type="CDD" id="cd04301">
    <property type="entry name" value="NAT_SF"/>
    <property type="match status" value="1"/>
</dbReference>
<organism evidence="2 3">
    <name type="scientific">Actinomadura graeca</name>
    <dbReference type="NCBI Taxonomy" id="2750812"/>
    <lineage>
        <taxon>Bacteria</taxon>
        <taxon>Bacillati</taxon>
        <taxon>Actinomycetota</taxon>
        <taxon>Actinomycetes</taxon>
        <taxon>Streptosporangiales</taxon>
        <taxon>Thermomonosporaceae</taxon>
        <taxon>Actinomadura</taxon>
    </lineage>
</organism>
<reference evidence="2" key="1">
    <citation type="submission" date="2020-07" db="EMBL/GenBank/DDBJ databases">
        <authorList>
            <person name="Tarantini F.S."/>
            <person name="Hong K.W."/>
            <person name="Chan K.G."/>
        </authorList>
    </citation>
    <scope>NUCLEOTIDE SEQUENCE</scope>
    <source>
        <strain evidence="2">32-07</strain>
    </source>
</reference>
<evidence type="ECO:0000313" key="3">
    <source>
        <dbReference type="Proteomes" id="UP001049518"/>
    </source>
</evidence>
<evidence type="ECO:0000259" key="1">
    <source>
        <dbReference type="PROSITE" id="PS51186"/>
    </source>
</evidence>
<dbReference type="Gene3D" id="3.40.630.30">
    <property type="match status" value="1"/>
</dbReference>
<protein>
    <submittedName>
        <fullName evidence="2">GNAT family N-acetyltransferase</fullName>
    </submittedName>
</protein>
<feature type="domain" description="N-acetyltransferase" evidence="1">
    <location>
        <begin position="28"/>
        <end position="180"/>
    </location>
</feature>
<sequence length="182" mass="20283">MTQLGEGGAVRLASPLPGWPWVPTLEDVRIRPYGVGDRERLRRMSDHLSKASLYTRYFAGTPRIPDHHVRAMDRLDHWDREAMVALLAGEIIGLAEYIRDVRWTWRAEIAVMVADPWQRRGIGGRLVADLAGLAGRRGVTEFVADVIPTNREALRAIGGAWPAAASWTAEGAARFRLPLPMP</sequence>
<proteinExistence type="predicted"/>
<dbReference type="EMBL" id="CP059572">
    <property type="protein sequence ID" value="QXJ22830.1"/>
    <property type="molecule type" value="Genomic_DNA"/>
</dbReference>
<evidence type="ECO:0000313" key="2">
    <source>
        <dbReference type="EMBL" id="QXJ22830.1"/>
    </source>
</evidence>
<keyword evidence="3" id="KW-1185">Reference proteome</keyword>
<dbReference type="InterPro" id="IPR016181">
    <property type="entry name" value="Acyl_CoA_acyltransferase"/>
</dbReference>
<dbReference type="SUPFAM" id="SSF55729">
    <property type="entry name" value="Acyl-CoA N-acyltransferases (Nat)"/>
    <property type="match status" value="1"/>
</dbReference>
<dbReference type="InterPro" id="IPR000182">
    <property type="entry name" value="GNAT_dom"/>
</dbReference>
<accession>A0ABX8QVQ9</accession>
<dbReference type="PROSITE" id="PS51186">
    <property type="entry name" value="GNAT"/>
    <property type="match status" value="1"/>
</dbReference>
<dbReference type="Pfam" id="PF00583">
    <property type="entry name" value="Acetyltransf_1"/>
    <property type="match status" value="1"/>
</dbReference>
<dbReference type="Proteomes" id="UP001049518">
    <property type="component" value="Chromosome"/>
</dbReference>